<dbReference type="InterPro" id="IPR013762">
    <property type="entry name" value="Integrase-like_cat_sf"/>
</dbReference>
<dbReference type="PANTHER" id="PTHR34605">
    <property type="entry name" value="PHAGE_INTEGRASE DOMAIN-CONTAINING PROTEIN"/>
    <property type="match status" value="1"/>
</dbReference>
<sequence>MTGRVAVLLRSSAHTDAQFDPKAKKGAVQLHHLVLLASELATGNRFQRALFDMVLVAFWGMARLAELTYDKAVGNLYSQVSVLTTDVAFELDGSKTITYVGIRGAKTSHPENLPIMLCPIEALKRRIAEADGAETSLFGIFDHEGERHHITKPEACRTLTAIWRKHGHLDLSGHSFRVGGASFRSAMDTPVEVIQYLGRWNSDCYKLYLRDYSTKDKLAAISLWSELKACWAKA</sequence>
<name>A0A0L0UVN9_9BASI</name>
<dbReference type="Proteomes" id="UP000054564">
    <property type="component" value="Unassembled WGS sequence"/>
</dbReference>
<gene>
    <name evidence="2" type="ORF">PSTG_15584</name>
</gene>
<dbReference type="InterPro" id="IPR011010">
    <property type="entry name" value="DNA_brk_join_enz"/>
</dbReference>
<dbReference type="AlphaFoldDB" id="A0A0L0UVN9"/>
<keyword evidence="3" id="KW-1185">Reference proteome</keyword>
<evidence type="ECO:0008006" key="4">
    <source>
        <dbReference type="Google" id="ProtNLM"/>
    </source>
</evidence>
<evidence type="ECO:0000313" key="2">
    <source>
        <dbReference type="EMBL" id="KNE90981.1"/>
    </source>
</evidence>
<dbReference type="GO" id="GO:0015074">
    <property type="term" value="P:DNA integration"/>
    <property type="evidence" value="ECO:0007669"/>
    <property type="project" value="InterPro"/>
</dbReference>
<evidence type="ECO:0000256" key="1">
    <source>
        <dbReference type="ARBA" id="ARBA00023172"/>
    </source>
</evidence>
<dbReference type="SUPFAM" id="SSF56349">
    <property type="entry name" value="DNA breaking-rejoining enzymes"/>
    <property type="match status" value="1"/>
</dbReference>
<evidence type="ECO:0000313" key="3">
    <source>
        <dbReference type="Proteomes" id="UP000054564"/>
    </source>
</evidence>
<comment type="caution">
    <text evidence="2">The sequence shown here is derived from an EMBL/GenBank/DDBJ whole genome shotgun (WGS) entry which is preliminary data.</text>
</comment>
<organism evidence="2 3">
    <name type="scientific">Puccinia striiformis f. sp. tritici PST-78</name>
    <dbReference type="NCBI Taxonomy" id="1165861"/>
    <lineage>
        <taxon>Eukaryota</taxon>
        <taxon>Fungi</taxon>
        <taxon>Dikarya</taxon>
        <taxon>Basidiomycota</taxon>
        <taxon>Pucciniomycotina</taxon>
        <taxon>Pucciniomycetes</taxon>
        <taxon>Pucciniales</taxon>
        <taxon>Pucciniaceae</taxon>
        <taxon>Puccinia</taxon>
    </lineage>
</organism>
<dbReference type="PANTHER" id="PTHR34605:SF3">
    <property type="entry name" value="P CELL-TYPE AGGLUTINATION PROTEIN MAP4-LIKE-RELATED"/>
    <property type="match status" value="1"/>
</dbReference>
<dbReference type="GO" id="GO:0006310">
    <property type="term" value="P:DNA recombination"/>
    <property type="evidence" value="ECO:0007669"/>
    <property type="project" value="UniProtKB-KW"/>
</dbReference>
<keyword evidence="1" id="KW-0233">DNA recombination</keyword>
<dbReference type="Gene3D" id="1.10.443.10">
    <property type="entry name" value="Intergrase catalytic core"/>
    <property type="match status" value="1"/>
</dbReference>
<dbReference type="STRING" id="1165861.A0A0L0UVN9"/>
<accession>A0A0L0UVN9</accession>
<proteinExistence type="predicted"/>
<dbReference type="InterPro" id="IPR052925">
    <property type="entry name" value="Phage_Integrase-like_Recomb"/>
</dbReference>
<protein>
    <recommendedName>
        <fullName evidence="4">Tyr recombinase domain-containing protein</fullName>
    </recommendedName>
</protein>
<dbReference type="EMBL" id="AJIL01000226">
    <property type="protein sequence ID" value="KNE90981.1"/>
    <property type="molecule type" value="Genomic_DNA"/>
</dbReference>
<dbReference type="GO" id="GO:0003677">
    <property type="term" value="F:DNA binding"/>
    <property type="evidence" value="ECO:0007669"/>
    <property type="project" value="InterPro"/>
</dbReference>
<reference evidence="3" key="1">
    <citation type="submission" date="2014-03" db="EMBL/GenBank/DDBJ databases">
        <title>The Genome Sequence of Puccinia striiformis f. sp. tritici PST-78.</title>
        <authorList>
            <consortium name="The Broad Institute Genome Sequencing Platform"/>
            <person name="Cuomo C."/>
            <person name="Hulbert S."/>
            <person name="Chen X."/>
            <person name="Walker B."/>
            <person name="Young S.K."/>
            <person name="Zeng Q."/>
            <person name="Gargeya S."/>
            <person name="Fitzgerald M."/>
            <person name="Haas B."/>
            <person name="Abouelleil A."/>
            <person name="Alvarado L."/>
            <person name="Arachchi H.M."/>
            <person name="Berlin A.M."/>
            <person name="Chapman S.B."/>
            <person name="Goldberg J."/>
            <person name="Griggs A."/>
            <person name="Gujja S."/>
            <person name="Hansen M."/>
            <person name="Howarth C."/>
            <person name="Imamovic A."/>
            <person name="Larimer J."/>
            <person name="McCowan C."/>
            <person name="Montmayeur A."/>
            <person name="Murphy C."/>
            <person name="Neiman D."/>
            <person name="Pearson M."/>
            <person name="Priest M."/>
            <person name="Roberts A."/>
            <person name="Saif S."/>
            <person name="Shea T."/>
            <person name="Sisk P."/>
            <person name="Sykes S."/>
            <person name="Wortman J."/>
            <person name="Nusbaum C."/>
            <person name="Birren B."/>
        </authorList>
    </citation>
    <scope>NUCLEOTIDE SEQUENCE [LARGE SCALE GENOMIC DNA]</scope>
    <source>
        <strain evidence="3">race PST-78</strain>
    </source>
</reference>